<dbReference type="EMBL" id="BEGY01000013">
    <property type="protein sequence ID" value="GAX75629.1"/>
    <property type="molecule type" value="Genomic_DNA"/>
</dbReference>
<reference evidence="2 3" key="1">
    <citation type="submission" date="2017-08" db="EMBL/GenBank/DDBJ databases">
        <title>Acidophilic green algal genome provides insights into adaptation to an acidic environment.</title>
        <authorList>
            <person name="Hirooka S."/>
            <person name="Hirose Y."/>
            <person name="Kanesaki Y."/>
            <person name="Higuchi S."/>
            <person name="Fujiwara T."/>
            <person name="Onuma R."/>
            <person name="Era A."/>
            <person name="Ohbayashi R."/>
            <person name="Uzuka A."/>
            <person name="Nozaki H."/>
            <person name="Yoshikawa H."/>
            <person name="Miyagishima S.Y."/>
        </authorList>
    </citation>
    <scope>NUCLEOTIDE SEQUENCE [LARGE SCALE GENOMIC DNA]</scope>
    <source>
        <strain evidence="2 3">NIES-2499</strain>
    </source>
</reference>
<evidence type="ECO:0000313" key="2">
    <source>
        <dbReference type="EMBL" id="GAX75629.1"/>
    </source>
</evidence>
<organism evidence="2 3">
    <name type="scientific">Chlamydomonas eustigma</name>
    <dbReference type="NCBI Taxonomy" id="1157962"/>
    <lineage>
        <taxon>Eukaryota</taxon>
        <taxon>Viridiplantae</taxon>
        <taxon>Chlorophyta</taxon>
        <taxon>core chlorophytes</taxon>
        <taxon>Chlorophyceae</taxon>
        <taxon>CS clade</taxon>
        <taxon>Chlamydomonadales</taxon>
        <taxon>Chlamydomonadaceae</taxon>
        <taxon>Chlamydomonas</taxon>
    </lineage>
</organism>
<evidence type="ECO:0000313" key="3">
    <source>
        <dbReference type="Proteomes" id="UP000232323"/>
    </source>
</evidence>
<accession>A0A250WY63</accession>
<dbReference type="OrthoDB" id="538904at2759"/>
<evidence type="ECO:0000256" key="1">
    <source>
        <dbReference type="SAM" id="MobiDB-lite"/>
    </source>
</evidence>
<name>A0A250WY63_9CHLO</name>
<gene>
    <name evidence="2" type="ORF">CEUSTIGMA_g3073.t1</name>
</gene>
<feature type="region of interest" description="Disordered" evidence="1">
    <location>
        <begin position="99"/>
        <end position="120"/>
    </location>
</feature>
<comment type="caution">
    <text evidence="2">The sequence shown here is derived from an EMBL/GenBank/DDBJ whole genome shotgun (WGS) entry which is preliminary data.</text>
</comment>
<dbReference type="AlphaFoldDB" id="A0A250WY63"/>
<keyword evidence="3" id="KW-1185">Reference proteome</keyword>
<protein>
    <submittedName>
        <fullName evidence="2">Uncharacterized protein</fullName>
    </submittedName>
</protein>
<sequence>MIRIALKLLSPLSVEMVSSRLSEPQARFALVHSSALKMSEGLKQDMPLADSLNTAQTRALTDLLSSVENMTRIAKLTALSVIFRDMQLTALSLQQRSLHGSTNPVVDENNSPSSSRSKALNDSAHAFPTYDTADLPDSDTPSGLSFDQRYMDKSTCWAVLQPNHIETSSMLLHGINLFPPQEAAYPTYVDFDAVIKGLEQRKSRKRLKLLRKLKSKQDKYQLKVWDHYPGHQ</sequence>
<proteinExistence type="predicted"/>
<dbReference type="Proteomes" id="UP000232323">
    <property type="component" value="Unassembled WGS sequence"/>
</dbReference>